<dbReference type="PANTHER" id="PTHR40469">
    <property type="entry name" value="SECRETED GLYCOSYL HYDROLASE"/>
    <property type="match status" value="1"/>
</dbReference>
<dbReference type="AlphaFoldDB" id="A0A9P6JTN2"/>
<name>A0A9P6JTN2_9AGAR</name>
<reference evidence="3" key="1">
    <citation type="submission" date="2020-11" db="EMBL/GenBank/DDBJ databases">
        <authorList>
            <consortium name="DOE Joint Genome Institute"/>
            <person name="Ahrendt S."/>
            <person name="Riley R."/>
            <person name="Andreopoulos W."/>
            <person name="Labutti K."/>
            <person name="Pangilinan J."/>
            <person name="Ruiz-Duenas F.J."/>
            <person name="Barrasa J.M."/>
            <person name="Sanchez-Garcia M."/>
            <person name="Camarero S."/>
            <person name="Miyauchi S."/>
            <person name="Serrano A."/>
            <person name="Linde D."/>
            <person name="Babiker R."/>
            <person name="Drula E."/>
            <person name="Ayuso-Fernandez I."/>
            <person name="Pacheco R."/>
            <person name="Padilla G."/>
            <person name="Ferreira P."/>
            <person name="Barriuso J."/>
            <person name="Kellner H."/>
            <person name="Castanera R."/>
            <person name="Alfaro M."/>
            <person name="Ramirez L."/>
            <person name="Pisabarro A.G."/>
            <person name="Kuo A."/>
            <person name="Tritt A."/>
            <person name="Lipzen A."/>
            <person name="He G."/>
            <person name="Yan M."/>
            <person name="Ng V."/>
            <person name="Cullen D."/>
            <person name="Martin F."/>
            <person name="Rosso M.-N."/>
            <person name="Henrissat B."/>
            <person name="Hibbett D."/>
            <person name="Martinez A.T."/>
            <person name="Grigoriev I.V."/>
        </authorList>
    </citation>
    <scope>NUCLEOTIDE SEQUENCE</scope>
    <source>
        <strain evidence="3">CBS 506.95</strain>
    </source>
</reference>
<evidence type="ECO:0000259" key="2">
    <source>
        <dbReference type="Pfam" id="PF06283"/>
    </source>
</evidence>
<feature type="signal peptide" evidence="1">
    <location>
        <begin position="1"/>
        <end position="20"/>
    </location>
</feature>
<dbReference type="PANTHER" id="PTHR40469:SF2">
    <property type="entry name" value="GALACTOSE-BINDING DOMAIN-LIKE SUPERFAMILY PROTEIN"/>
    <property type="match status" value="1"/>
</dbReference>
<dbReference type="OrthoDB" id="3482285at2759"/>
<evidence type="ECO:0000313" key="4">
    <source>
        <dbReference type="Proteomes" id="UP000807306"/>
    </source>
</evidence>
<comment type="caution">
    <text evidence="3">The sequence shown here is derived from an EMBL/GenBank/DDBJ whole genome shotgun (WGS) entry which is preliminary data.</text>
</comment>
<dbReference type="InterPro" id="IPR029062">
    <property type="entry name" value="Class_I_gatase-like"/>
</dbReference>
<protein>
    <submittedName>
        <fullName evidence="3">Class I glutamine amidotransferase-like protein</fullName>
    </submittedName>
</protein>
<evidence type="ECO:0000313" key="3">
    <source>
        <dbReference type="EMBL" id="KAF9532576.1"/>
    </source>
</evidence>
<keyword evidence="1" id="KW-0732">Signal</keyword>
<sequence>MRRSYLAAFTIAFHATLAKAGTAKVLIFTATAGLKHDNMIPAAIDVLKDKGPSIDVEFDSTDDASTFTDDNLKKYDALLFLATTGDVLPNDESFQRYLNAGGNFIGVHSACDAMRNSKTYANEIGSLSYNAPEVQNYVVDVLEPKHPSGAQLSSPWAVIGEAYNFASDPRSLGARVVLAARESTFFDTNKSTTQGSPHPIAWYQEKGAGVQTGGIAGRSYYTALGHLPETWQKDVLFQRHILGAITWTVQSGTTKAFNTSALVGNYSPSGSAGPYAFTSSHSDTTRC</sequence>
<accession>A0A9P6JTN2</accession>
<keyword evidence="3" id="KW-0315">Glutamine amidotransferase</keyword>
<gene>
    <name evidence="3" type="ORF">CPB83DRAFT_759294</name>
</gene>
<keyword evidence="4" id="KW-1185">Reference proteome</keyword>
<dbReference type="Pfam" id="PF06283">
    <property type="entry name" value="ThuA"/>
    <property type="match status" value="1"/>
</dbReference>
<feature type="chain" id="PRO_5040307979" evidence="1">
    <location>
        <begin position="21"/>
        <end position="287"/>
    </location>
</feature>
<dbReference type="InterPro" id="IPR029010">
    <property type="entry name" value="ThuA-like"/>
</dbReference>
<feature type="domain" description="ThuA-like" evidence="2">
    <location>
        <begin position="24"/>
        <end position="248"/>
    </location>
</feature>
<dbReference type="EMBL" id="MU157831">
    <property type="protein sequence ID" value="KAF9532576.1"/>
    <property type="molecule type" value="Genomic_DNA"/>
</dbReference>
<dbReference type="SUPFAM" id="SSF52317">
    <property type="entry name" value="Class I glutamine amidotransferase-like"/>
    <property type="match status" value="1"/>
</dbReference>
<dbReference type="Gene3D" id="3.40.50.880">
    <property type="match status" value="1"/>
</dbReference>
<dbReference type="Proteomes" id="UP000807306">
    <property type="component" value="Unassembled WGS sequence"/>
</dbReference>
<organism evidence="3 4">
    <name type="scientific">Crepidotus variabilis</name>
    <dbReference type="NCBI Taxonomy" id="179855"/>
    <lineage>
        <taxon>Eukaryota</taxon>
        <taxon>Fungi</taxon>
        <taxon>Dikarya</taxon>
        <taxon>Basidiomycota</taxon>
        <taxon>Agaricomycotina</taxon>
        <taxon>Agaricomycetes</taxon>
        <taxon>Agaricomycetidae</taxon>
        <taxon>Agaricales</taxon>
        <taxon>Agaricineae</taxon>
        <taxon>Crepidotaceae</taxon>
        <taxon>Crepidotus</taxon>
    </lineage>
</organism>
<evidence type="ECO:0000256" key="1">
    <source>
        <dbReference type="SAM" id="SignalP"/>
    </source>
</evidence>
<proteinExistence type="predicted"/>